<dbReference type="InterPro" id="IPR024447">
    <property type="entry name" value="YXWGXW_rpt"/>
</dbReference>
<evidence type="ECO:0000313" key="2">
    <source>
        <dbReference type="EMBL" id="PWV63494.1"/>
    </source>
</evidence>
<dbReference type="Proteomes" id="UP000246569">
    <property type="component" value="Unassembled WGS sequence"/>
</dbReference>
<keyword evidence="3" id="KW-1185">Reference proteome</keyword>
<feature type="signal peptide" evidence="1">
    <location>
        <begin position="1"/>
        <end position="26"/>
    </location>
</feature>
<dbReference type="EMBL" id="QGTJ01000003">
    <property type="protein sequence ID" value="PWV63494.1"/>
    <property type="molecule type" value="Genomic_DNA"/>
</dbReference>
<dbReference type="RefSeq" id="WP_110018048.1">
    <property type="nucleotide sequence ID" value="NZ_QGTJ01000003.1"/>
</dbReference>
<proteinExistence type="predicted"/>
<accession>A0A317MYA3</accession>
<evidence type="ECO:0000256" key="1">
    <source>
        <dbReference type="SAM" id="SignalP"/>
    </source>
</evidence>
<keyword evidence="1" id="KW-0732">Signal</keyword>
<reference evidence="2 3" key="1">
    <citation type="submission" date="2018-05" db="EMBL/GenBank/DDBJ databases">
        <title>Genomic Encyclopedia of Type Strains, Phase IV (KMG-IV): sequencing the most valuable type-strain genomes for metagenomic binning, comparative biology and taxonomic classification.</title>
        <authorList>
            <person name="Goeker M."/>
        </authorList>
    </citation>
    <scope>NUCLEOTIDE SEQUENCE [LARGE SCALE GENOMIC DNA]</scope>
    <source>
        <strain evidence="2 3">DSM 23606</strain>
    </source>
</reference>
<name>A0A317MYA3_9GAMM</name>
<evidence type="ECO:0000313" key="3">
    <source>
        <dbReference type="Proteomes" id="UP000246569"/>
    </source>
</evidence>
<dbReference type="AlphaFoldDB" id="A0A317MYA3"/>
<sequence length="107" mass="12448">MNRFVKMTGVLLLAAGATLAIAPAQAGWVATRTVVIHDAPPPPRHEVRPHRPYPHAAWRAGHWVRRGDAWVWRSGYWTRPPHQGRVWVDGYWRHSPHGWVWVDGRWR</sequence>
<dbReference type="OrthoDB" id="121499at2"/>
<protein>
    <submittedName>
        <fullName evidence="2">YXWGXW repeat-containing protein</fullName>
    </submittedName>
</protein>
<feature type="chain" id="PRO_5016311485" evidence="1">
    <location>
        <begin position="27"/>
        <end position="107"/>
    </location>
</feature>
<gene>
    <name evidence="2" type="ORF">C7443_103425</name>
</gene>
<organism evidence="2 3">
    <name type="scientific">Plasticicumulans acidivorans</name>
    <dbReference type="NCBI Taxonomy" id="886464"/>
    <lineage>
        <taxon>Bacteria</taxon>
        <taxon>Pseudomonadati</taxon>
        <taxon>Pseudomonadota</taxon>
        <taxon>Gammaproteobacteria</taxon>
        <taxon>Candidatus Competibacteraceae</taxon>
        <taxon>Plasticicumulans</taxon>
    </lineage>
</organism>
<comment type="caution">
    <text evidence="2">The sequence shown here is derived from an EMBL/GenBank/DDBJ whole genome shotgun (WGS) entry which is preliminary data.</text>
</comment>
<dbReference type="Pfam" id="PF12779">
    <property type="entry name" value="WXXGXW"/>
    <property type="match status" value="2"/>
</dbReference>